<organism evidence="2 3">
    <name type="scientific">Flavobacterium suncheonense GH29-5 = DSM 17707</name>
    <dbReference type="NCBI Taxonomy" id="1121899"/>
    <lineage>
        <taxon>Bacteria</taxon>
        <taxon>Pseudomonadati</taxon>
        <taxon>Bacteroidota</taxon>
        <taxon>Flavobacteriia</taxon>
        <taxon>Flavobacteriales</taxon>
        <taxon>Flavobacteriaceae</taxon>
        <taxon>Flavobacterium</taxon>
    </lineage>
</organism>
<evidence type="ECO:0000313" key="3">
    <source>
        <dbReference type="Proteomes" id="UP000030121"/>
    </source>
</evidence>
<dbReference type="AlphaFoldDB" id="A0A0A2MBU5"/>
<dbReference type="STRING" id="1121899.GCA_000430025_01906"/>
<evidence type="ECO:0000313" key="2">
    <source>
        <dbReference type="EMBL" id="KGO89719.1"/>
    </source>
</evidence>
<dbReference type="RefSeq" id="WP_026980340.1">
    <property type="nucleotide sequence ID" value="NZ_AUCZ01000008.1"/>
</dbReference>
<proteinExistence type="predicted"/>
<keyword evidence="3" id="KW-1185">Reference proteome</keyword>
<dbReference type="Pfam" id="PF25593">
    <property type="entry name" value="GldD_lipo"/>
    <property type="match status" value="1"/>
</dbReference>
<evidence type="ECO:0000256" key="1">
    <source>
        <dbReference type="SAM" id="SignalP"/>
    </source>
</evidence>
<dbReference type="PROSITE" id="PS51257">
    <property type="entry name" value="PROKAR_LIPOPROTEIN"/>
    <property type="match status" value="1"/>
</dbReference>
<feature type="chain" id="PRO_5001992127" evidence="1">
    <location>
        <begin position="21"/>
        <end position="191"/>
    </location>
</feature>
<gene>
    <name evidence="2" type="ORF">Q764_05855</name>
</gene>
<dbReference type="EMBL" id="JRLW01000005">
    <property type="protein sequence ID" value="KGO89719.1"/>
    <property type="molecule type" value="Genomic_DNA"/>
</dbReference>
<accession>A0A0A2MBU5</accession>
<dbReference type="eggNOG" id="ENOG502ZRB2">
    <property type="taxonomic scope" value="Bacteria"/>
</dbReference>
<dbReference type="InterPro" id="IPR019850">
    <property type="entry name" value="GldD-like"/>
</dbReference>
<comment type="caution">
    <text evidence="2">The sequence shown here is derived from an EMBL/GenBank/DDBJ whole genome shotgun (WGS) entry which is preliminary data.</text>
</comment>
<sequence length="191" mass="21632">MMKFNKILFAAGLAFLFVMASCNGDTVPKPKGQLRLDYPTAKYSPVPNVPSNCSFAFEVNESVKVKTKQDCSMEIEYPKMKATIYLNYKPVNGNIEQLLRDAQKLTYEHVVKADDIAEQPFLNPGSKVYGMFYQVGGNAATNAQFYVTDSTRHFLVGSVYFYAKPNYDSILPAAAYIKNDMRKIMETVRWK</sequence>
<feature type="signal peptide" evidence="1">
    <location>
        <begin position="1"/>
        <end position="20"/>
    </location>
</feature>
<dbReference type="NCBIfam" id="TIGR03512">
    <property type="entry name" value="GldD_lipo"/>
    <property type="match status" value="1"/>
</dbReference>
<protein>
    <submittedName>
        <fullName evidence="2">Gliding motility protein GldD</fullName>
    </submittedName>
</protein>
<keyword evidence="1" id="KW-0732">Signal</keyword>
<name>A0A0A2MBU5_9FLAO</name>
<dbReference type="Proteomes" id="UP000030121">
    <property type="component" value="Unassembled WGS sequence"/>
</dbReference>
<reference evidence="2 3" key="1">
    <citation type="submission" date="2013-09" db="EMBL/GenBank/DDBJ databases">
        <authorList>
            <person name="Zeng Z."/>
            <person name="Chen C."/>
        </authorList>
    </citation>
    <scope>NUCLEOTIDE SEQUENCE [LARGE SCALE GENOMIC DNA]</scope>
    <source>
        <strain evidence="2 3">GH29-5</strain>
    </source>
</reference>